<name>A0AA38CH76_TAXCH</name>
<evidence type="ECO:0000313" key="1">
    <source>
        <dbReference type="EMBL" id="KAH9301326.1"/>
    </source>
</evidence>
<protein>
    <submittedName>
        <fullName evidence="1">Uncharacterized protein</fullName>
    </submittedName>
</protein>
<accession>A0AA38CH76</accession>
<reference evidence="1 2" key="1">
    <citation type="journal article" date="2021" name="Nat. Plants">
        <title>The Taxus genome provides insights into paclitaxel biosynthesis.</title>
        <authorList>
            <person name="Xiong X."/>
            <person name="Gou J."/>
            <person name="Liao Q."/>
            <person name="Li Y."/>
            <person name="Zhou Q."/>
            <person name="Bi G."/>
            <person name="Li C."/>
            <person name="Du R."/>
            <person name="Wang X."/>
            <person name="Sun T."/>
            <person name="Guo L."/>
            <person name="Liang H."/>
            <person name="Lu P."/>
            <person name="Wu Y."/>
            <person name="Zhang Z."/>
            <person name="Ro D.K."/>
            <person name="Shang Y."/>
            <person name="Huang S."/>
            <person name="Yan J."/>
        </authorList>
    </citation>
    <scope>NUCLEOTIDE SEQUENCE [LARGE SCALE GENOMIC DNA]</scope>
    <source>
        <strain evidence="1">Ta-2019</strain>
    </source>
</reference>
<dbReference type="AlphaFoldDB" id="A0AA38CH76"/>
<dbReference type="EMBL" id="JAHRHJ020000009">
    <property type="protein sequence ID" value="KAH9301326.1"/>
    <property type="molecule type" value="Genomic_DNA"/>
</dbReference>
<proteinExistence type="predicted"/>
<comment type="caution">
    <text evidence="1">The sequence shown here is derived from an EMBL/GenBank/DDBJ whole genome shotgun (WGS) entry which is preliminary data.</text>
</comment>
<feature type="non-terminal residue" evidence="1">
    <location>
        <position position="1"/>
    </location>
</feature>
<dbReference type="Proteomes" id="UP000824469">
    <property type="component" value="Unassembled WGS sequence"/>
</dbReference>
<organism evidence="1 2">
    <name type="scientific">Taxus chinensis</name>
    <name type="common">Chinese yew</name>
    <name type="synonym">Taxus wallichiana var. chinensis</name>
    <dbReference type="NCBI Taxonomy" id="29808"/>
    <lineage>
        <taxon>Eukaryota</taxon>
        <taxon>Viridiplantae</taxon>
        <taxon>Streptophyta</taxon>
        <taxon>Embryophyta</taxon>
        <taxon>Tracheophyta</taxon>
        <taxon>Spermatophyta</taxon>
        <taxon>Pinopsida</taxon>
        <taxon>Pinidae</taxon>
        <taxon>Conifers II</taxon>
        <taxon>Cupressales</taxon>
        <taxon>Taxaceae</taxon>
        <taxon>Taxus</taxon>
    </lineage>
</organism>
<keyword evidence="2" id="KW-1185">Reference proteome</keyword>
<sequence length="79" mass="9185">RLLELLGETYLETCLNKEESEEIQLECTYMEKEKGKMVYVIDGEEIESLHINHSIGMHDVLDSVDEKVCAYHEPLKTNK</sequence>
<evidence type="ECO:0000313" key="2">
    <source>
        <dbReference type="Proteomes" id="UP000824469"/>
    </source>
</evidence>
<gene>
    <name evidence="1" type="ORF">KI387_012909</name>
</gene>
<feature type="non-terminal residue" evidence="1">
    <location>
        <position position="79"/>
    </location>
</feature>